<dbReference type="EMBL" id="JAVDWV010000002">
    <property type="protein sequence ID" value="MDR7153567.1"/>
    <property type="molecule type" value="Genomic_DNA"/>
</dbReference>
<dbReference type="Proteomes" id="UP001267638">
    <property type="component" value="Unassembled WGS sequence"/>
</dbReference>
<reference evidence="2 3" key="1">
    <citation type="submission" date="2023-07" db="EMBL/GenBank/DDBJ databases">
        <title>Sorghum-associated microbial communities from plants grown in Nebraska, USA.</title>
        <authorList>
            <person name="Schachtman D."/>
        </authorList>
    </citation>
    <scope>NUCLEOTIDE SEQUENCE [LARGE SCALE GENOMIC DNA]</scope>
    <source>
        <strain evidence="2 3">4256</strain>
    </source>
</reference>
<comment type="caution">
    <text evidence="2">The sequence shown here is derived from an EMBL/GenBank/DDBJ whole genome shotgun (WGS) entry which is preliminary data.</text>
</comment>
<protein>
    <submittedName>
        <fullName evidence="2">ABC-type uncharacterized transport system permease subunit</fullName>
    </submittedName>
</protein>
<dbReference type="RefSeq" id="WP_310221575.1">
    <property type="nucleotide sequence ID" value="NZ_JAVDWV010000002.1"/>
</dbReference>
<accession>A0ABU1WW77</accession>
<evidence type="ECO:0000313" key="2">
    <source>
        <dbReference type="EMBL" id="MDR7153567.1"/>
    </source>
</evidence>
<organism evidence="2 3">
    <name type="scientific">Sphingobium xenophagum</name>
    <dbReference type="NCBI Taxonomy" id="121428"/>
    <lineage>
        <taxon>Bacteria</taxon>
        <taxon>Pseudomonadati</taxon>
        <taxon>Pseudomonadota</taxon>
        <taxon>Alphaproteobacteria</taxon>
        <taxon>Sphingomonadales</taxon>
        <taxon>Sphingomonadaceae</taxon>
        <taxon>Sphingobium</taxon>
    </lineage>
</organism>
<gene>
    <name evidence="2" type="ORF">J2W40_000364</name>
</gene>
<sequence length="77" mass="7758">MANALNVLALLLHGQCLATAPAGVHMPDAAMRLNRVIAEGAAKGVGYTHIAAAALGSAIPVSAVELALLDAWLSMPD</sequence>
<name>A0ABU1WW77_SPHXE</name>
<proteinExistence type="predicted"/>
<feature type="chain" id="PRO_5046943532" evidence="1">
    <location>
        <begin position="19"/>
        <end position="77"/>
    </location>
</feature>
<evidence type="ECO:0000313" key="3">
    <source>
        <dbReference type="Proteomes" id="UP001267638"/>
    </source>
</evidence>
<evidence type="ECO:0000256" key="1">
    <source>
        <dbReference type="SAM" id="SignalP"/>
    </source>
</evidence>
<keyword evidence="1" id="KW-0732">Signal</keyword>
<keyword evidence="3" id="KW-1185">Reference proteome</keyword>
<feature type="signal peptide" evidence="1">
    <location>
        <begin position="1"/>
        <end position="18"/>
    </location>
</feature>